<dbReference type="InterPro" id="IPR002110">
    <property type="entry name" value="Ankyrin_rpt"/>
</dbReference>
<name>A0A8C7RKF1_ONCMY</name>
<dbReference type="GeneTree" id="ENSGT00950000183003"/>
<dbReference type="Pfam" id="PF12796">
    <property type="entry name" value="Ank_2"/>
    <property type="match status" value="1"/>
</dbReference>
<dbReference type="PROSITE" id="PS50297">
    <property type="entry name" value="ANK_REP_REGION"/>
    <property type="match status" value="2"/>
</dbReference>
<evidence type="ECO:0000256" key="1">
    <source>
        <dbReference type="ARBA" id="ARBA00022737"/>
    </source>
</evidence>
<reference evidence="7" key="2">
    <citation type="submission" date="2025-08" db="UniProtKB">
        <authorList>
            <consortium name="Ensembl"/>
        </authorList>
    </citation>
    <scope>IDENTIFICATION</scope>
</reference>
<feature type="compositionally biased region" description="Polar residues" evidence="5">
    <location>
        <begin position="311"/>
        <end position="321"/>
    </location>
</feature>
<feature type="compositionally biased region" description="Basic and acidic residues" evidence="5">
    <location>
        <begin position="560"/>
        <end position="572"/>
    </location>
</feature>
<feature type="compositionally biased region" description="Polar residues" evidence="5">
    <location>
        <begin position="339"/>
        <end position="349"/>
    </location>
</feature>
<feature type="region of interest" description="Disordered" evidence="5">
    <location>
        <begin position="215"/>
        <end position="365"/>
    </location>
</feature>
<evidence type="ECO:0000313" key="8">
    <source>
        <dbReference type="Proteomes" id="UP000694395"/>
    </source>
</evidence>
<evidence type="ECO:0000256" key="3">
    <source>
        <dbReference type="ARBA" id="ARBA00038122"/>
    </source>
</evidence>
<dbReference type="InterPro" id="IPR058889">
    <property type="entry name" value="WHD_SOWAHA-C"/>
</dbReference>
<dbReference type="Pfam" id="PF25877">
    <property type="entry name" value="WHD_SOWAH"/>
    <property type="match status" value="1"/>
</dbReference>
<evidence type="ECO:0000256" key="2">
    <source>
        <dbReference type="ARBA" id="ARBA00023043"/>
    </source>
</evidence>
<dbReference type="SMART" id="SM00248">
    <property type="entry name" value="ANK"/>
    <property type="match status" value="2"/>
</dbReference>
<evidence type="ECO:0000259" key="6">
    <source>
        <dbReference type="Pfam" id="PF25877"/>
    </source>
</evidence>
<keyword evidence="8" id="KW-1185">Reference proteome</keyword>
<feature type="compositionally biased region" description="Basic and acidic residues" evidence="5">
    <location>
        <begin position="328"/>
        <end position="338"/>
    </location>
</feature>
<evidence type="ECO:0000256" key="4">
    <source>
        <dbReference type="PROSITE-ProRule" id="PRU00023"/>
    </source>
</evidence>
<dbReference type="InterPro" id="IPR036770">
    <property type="entry name" value="Ankyrin_rpt-contain_sf"/>
</dbReference>
<dbReference type="Gene3D" id="1.25.40.20">
    <property type="entry name" value="Ankyrin repeat-containing domain"/>
    <property type="match status" value="1"/>
</dbReference>
<feature type="region of interest" description="Disordered" evidence="5">
    <location>
        <begin position="518"/>
        <end position="587"/>
    </location>
</feature>
<dbReference type="AlphaFoldDB" id="A0A8C7RKF1"/>
<dbReference type="PROSITE" id="PS50088">
    <property type="entry name" value="ANK_REPEAT"/>
    <property type="match status" value="2"/>
</dbReference>
<feature type="compositionally biased region" description="Polar residues" evidence="5">
    <location>
        <begin position="282"/>
        <end position="293"/>
    </location>
</feature>
<keyword evidence="1" id="KW-0677">Repeat</keyword>
<dbReference type="Proteomes" id="UP000694395">
    <property type="component" value="Chromosome 14"/>
</dbReference>
<sequence>MALTQETILTFLLEHGGKVKNSDLLNHFKPQINCSDPAEKKHNRDLFKTIINSVAVVKQIDDVKFVVVKKRFHDFVKGGKHLTTEKSDLDESICSQNTSFPPSSSEHSEYSAISKSGRILNSDIENNNSCCASSIHGNCLNDIVKHMPLHINELGGRSNVHPAGYGGAVRSSNLIKTTYQETPTIKILNVSADQGIRKTTGPVFAIVAVKCPPQSQREDPVLMRQDGSNNKVSVGPKTSEIPSMLAKRPPTPLPPEAAVTPKPPGRVSSEWGTGRHPELGETPQTSASPQLRRTQNKHPKQGDNVKDVNKYSESQSPQPRRTQNKHLKQGDNVKDVNKYSESQSPQLRRTQNKHLKQGDDTTNNLTTAANKVTAKDANKYSDQSIPLEAAAHEWLVKSAAGLWGHVYSLLLQDPQLAEKKDFISGFTALHWAAKGGNTDMVRNILDISRKRGTEVDVNSRTQAGYTPLHIAVIHGHDGVITLLVRDYGASVNIRDNDGKKSYHYLEKGVSSELRELLGDPQVSQQDRCQDKQEDEEDRELPRGLNTLSRLMGHRKRNKTHAGEDTEDDRKDGPQSYHRRHFSDMFYH</sequence>
<feature type="domain" description="SOWAHA-C winged helix-turn-helix" evidence="6">
    <location>
        <begin position="3"/>
        <end position="86"/>
    </location>
</feature>
<evidence type="ECO:0000313" key="7">
    <source>
        <dbReference type="Ensembl" id="ENSOMYP00000052379.2"/>
    </source>
</evidence>
<organism evidence="7 8">
    <name type="scientific">Oncorhynchus mykiss</name>
    <name type="common">Rainbow trout</name>
    <name type="synonym">Salmo gairdneri</name>
    <dbReference type="NCBI Taxonomy" id="8022"/>
    <lineage>
        <taxon>Eukaryota</taxon>
        <taxon>Metazoa</taxon>
        <taxon>Chordata</taxon>
        <taxon>Craniata</taxon>
        <taxon>Vertebrata</taxon>
        <taxon>Euteleostomi</taxon>
        <taxon>Actinopterygii</taxon>
        <taxon>Neopterygii</taxon>
        <taxon>Teleostei</taxon>
        <taxon>Protacanthopterygii</taxon>
        <taxon>Salmoniformes</taxon>
        <taxon>Salmonidae</taxon>
        <taxon>Salmoninae</taxon>
        <taxon>Oncorhynchus</taxon>
    </lineage>
</organism>
<dbReference type="Ensembl" id="ENSOMYT00000056969.2">
    <property type="protein sequence ID" value="ENSOMYP00000052379.2"/>
    <property type="gene ID" value="ENSOMYG00000023976.2"/>
</dbReference>
<proteinExistence type="inferred from homology"/>
<reference evidence="7" key="3">
    <citation type="submission" date="2025-09" db="UniProtKB">
        <authorList>
            <consortium name="Ensembl"/>
        </authorList>
    </citation>
    <scope>IDENTIFICATION</scope>
</reference>
<accession>A0A8C7RKF1</accession>
<keyword evidence="2 4" id="KW-0040">ANK repeat</keyword>
<comment type="similarity">
    <text evidence="3">Belongs to the SOWAH family.</text>
</comment>
<evidence type="ECO:0000256" key="5">
    <source>
        <dbReference type="SAM" id="MobiDB-lite"/>
    </source>
</evidence>
<feature type="repeat" description="ANK" evidence="4">
    <location>
        <begin position="463"/>
        <end position="496"/>
    </location>
</feature>
<dbReference type="PANTHER" id="PTHR14491">
    <property type="entry name" value="SOSONDOWAH, ISOFORM G"/>
    <property type="match status" value="1"/>
</dbReference>
<protein>
    <recommendedName>
        <fullName evidence="6">SOWAHA-C winged helix-turn-helix domain-containing protein</fullName>
    </recommendedName>
</protein>
<reference evidence="7" key="1">
    <citation type="submission" date="2020-07" db="EMBL/GenBank/DDBJ databases">
        <title>A long reads based de novo assembly of the rainbow trout Arlee double haploid line genome.</title>
        <authorList>
            <person name="Gao G."/>
            <person name="Palti Y."/>
        </authorList>
    </citation>
    <scope>NUCLEOTIDE SEQUENCE [LARGE SCALE GENOMIC DNA]</scope>
</reference>
<feature type="repeat" description="ANK" evidence="4">
    <location>
        <begin position="424"/>
        <end position="460"/>
    </location>
</feature>
<dbReference type="PANTHER" id="PTHR14491:SF2">
    <property type="entry name" value="ANKYRIN REPEAT DOMAIN-CONTAINING PROTEIN SOWAHA"/>
    <property type="match status" value="1"/>
</dbReference>
<dbReference type="SUPFAM" id="SSF48403">
    <property type="entry name" value="Ankyrin repeat"/>
    <property type="match status" value="1"/>
</dbReference>
<feature type="compositionally biased region" description="Basic and acidic residues" evidence="5">
    <location>
        <begin position="300"/>
        <end position="310"/>
    </location>
</feature>